<proteinExistence type="predicted"/>
<reference evidence="1 2" key="1">
    <citation type="journal article" date="2017" name="Front. Microbiol.">
        <title>Labilibaculum manganireducens gen. nov., sp. nov. and Labilibaculum filiforme sp. nov., Novel Bacteroidetes Isolated from Subsurface Sediments of the Baltic Sea.</title>
        <authorList>
            <person name="Vandieken V."/>
            <person name="Marshall I.P."/>
            <person name="Niemann H."/>
            <person name="Engelen B."/>
            <person name="Cypionka H."/>
        </authorList>
    </citation>
    <scope>NUCLEOTIDE SEQUENCE [LARGE SCALE GENOMIC DNA]</scope>
    <source>
        <strain evidence="1 2">59.16B</strain>
    </source>
</reference>
<evidence type="ECO:0000313" key="1">
    <source>
        <dbReference type="EMBL" id="PKQ62592.1"/>
    </source>
</evidence>
<evidence type="ECO:0000313" key="2">
    <source>
        <dbReference type="Proteomes" id="UP000233535"/>
    </source>
</evidence>
<organism evidence="1 2">
    <name type="scientific">Labilibaculum filiforme</name>
    <dbReference type="NCBI Taxonomy" id="1940526"/>
    <lineage>
        <taxon>Bacteria</taxon>
        <taxon>Pseudomonadati</taxon>
        <taxon>Bacteroidota</taxon>
        <taxon>Bacteroidia</taxon>
        <taxon>Marinilabiliales</taxon>
        <taxon>Marinifilaceae</taxon>
        <taxon>Labilibaculum</taxon>
    </lineage>
</organism>
<gene>
    <name evidence="1" type="ORF">BZG02_12810</name>
</gene>
<accession>A0A2N3HX16</accession>
<comment type="caution">
    <text evidence="1">The sequence shown here is derived from an EMBL/GenBank/DDBJ whole genome shotgun (WGS) entry which is preliminary data.</text>
</comment>
<name>A0A2N3HX16_9BACT</name>
<protein>
    <submittedName>
        <fullName evidence="1">Uncharacterized protein</fullName>
    </submittedName>
</protein>
<dbReference type="EMBL" id="MVDD01000008">
    <property type="protein sequence ID" value="PKQ62592.1"/>
    <property type="molecule type" value="Genomic_DNA"/>
</dbReference>
<dbReference type="AlphaFoldDB" id="A0A2N3HX16"/>
<sequence>MICFPRADSFPNSFLALASERITFARSLKTVSGFPSRKLKPEKILKKSSLTKHFLASIFSFIFSR</sequence>
<dbReference type="Proteomes" id="UP000233535">
    <property type="component" value="Unassembled WGS sequence"/>
</dbReference>
<keyword evidence="2" id="KW-1185">Reference proteome</keyword>